<dbReference type="InterPro" id="IPR011650">
    <property type="entry name" value="Peptidase_M20_dimer"/>
</dbReference>
<gene>
    <name evidence="9" type="ORF">K489DRAFT_369093</name>
</gene>
<dbReference type="SUPFAM" id="SSF53187">
    <property type="entry name" value="Zn-dependent exopeptidases"/>
    <property type="match status" value="1"/>
</dbReference>
<keyword evidence="5" id="KW-0862">Zinc</keyword>
<feature type="chain" id="PRO_5026890403" evidence="6">
    <location>
        <begin position="20"/>
        <end position="419"/>
    </location>
</feature>
<dbReference type="Gene3D" id="3.40.630.10">
    <property type="entry name" value="Zn peptidases"/>
    <property type="match status" value="1"/>
</dbReference>
<dbReference type="OrthoDB" id="3064516at2759"/>
<dbReference type="PANTHER" id="PTHR43808">
    <property type="entry name" value="ACETYLORNITHINE DEACETYLASE"/>
    <property type="match status" value="1"/>
</dbReference>
<comment type="similarity">
    <text evidence="2">Belongs to the peptidase M20A family.</text>
</comment>
<dbReference type="PROSITE" id="PS00758">
    <property type="entry name" value="ARGE_DAPE_CPG2_1"/>
    <property type="match status" value="1"/>
</dbReference>
<accession>A0A6J3M8I4</accession>
<protein>
    <submittedName>
        <fullName evidence="9">Zn-dependent exopeptidase</fullName>
    </submittedName>
</protein>
<keyword evidence="8" id="KW-1185">Reference proteome</keyword>
<evidence type="ECO:0000256" key="5">
    <source>
        <dbReference type="ARBA" id="ARBA00022833"/>
    </source>
</evidence>
<dbReference type="GO" id="GO:0046872">
    <property type="term" value="F:metal ion binding"/>
    <property type="evidence" value="ECO:0007669"/>
    <property type="project" value="UniProtKB-KW"/>
</dbReference>
<comment type="cofactor">
    <cofactor evidence="1">
        <name>Zn(2+)</name>
        <dbReference type="ChEBI" id="CHEBI:29105"/>
    </cofactor>
</comment>
<dbReference type="Pfam" id="PF01546">
    <property type="entry name" value="Peptidase_M20"/>
    <property type="match status" value="1"/>
</dbReference>
<keyword evidence="3" id="KW-0479">Metal-binding</keyword>
<dbReference type="InterPro" id="IPR050072">
    <property type="entry name" value="Peptidase_M20A"/>
</dbReference>
<dbReference type="RefSeq" id="XP_033461219.1">
    <property type="nucleotide sequence ID" value="XM_033603008.1"/>
</dbReference>
<keyword evidence="4" id="KW-0378">Hydrolase</keyword>
<dbReference type="InterPro" id="IPR002933">
    <property type="entry name" value="Peptidase_M20"/>
</dbReference>
<evidence type="ECO:0000313" key="9">
    <source>
        <dbReference type="RefSeq" id="XP_033461219.1"/>
    </source>
</evidence>
<evidence type="ECO:0000256" key="6">
    <source>
        <dbReference type="SAM" id="SignalP"/>
    </source>
</evidence>
<dbReference type="InterPro" id="IPR001261">
    <property type="entry name" value="ArgE/DapE_CS"/>
</dbReference>
<dbReference type="Proteomes" id="UP000504637">
    <property type="component" value="Unplaced"/>
</dbReference>
<dbReference type="CDD" id="cd05652">
    <property type="entry name" value="M20_ArgE_DapE-like_fungal"/>
    <property type="match status" value="1"/>
</dbReference>
<dbReference type="Gene3D" id="3.30.70.360">
    <property type="match status" value="1"/>
</dbReference>
<dbReference type="AlphaFoldDB" id="A0A6J3M8I4"/>
<evidence type="ECO:0000313" key="8">
    <source>
        <dbReference type="Proteomes" id="UP000504637"/>
    </source>
</evidence>
<dbReference type="InterPro" id="IPR036264">
    <property type="entry name" value="Bact_exopeptidase_dim_dom"/>
</dbReference>
<reference evidence="9" key="2">
    <citation type="submission" date="2020-04" db="EMBL/GenBank/DDBJ databases">
        <authorList>
            <consortium name="NCBI Genome Project"/>
        </authorList>
    </citation>
    <scope>NUCLEOTIDE SEQUENCE</scope>
    <source>
        <strain evidence="9">CBS 342.82</strain>
    </source>
</reference>
<keyword evidence="6" id="KW-0732">Signal</keyword>
<dbReference type="PANTHER" id="PTHR43808:SF8">
    <property type="entry name" value="PEPTIDASE M20 DIMERISATION DOMAIN-CONTAINING PROTEIN"/>
    <property type="match status" value="1"/>
</dbReference>
<dbReference type="GeneID" id="54360808"/>
<evidence type="ECO:0000256" key="1">
    <source>
        <dbReference type="ARBA" id="ARBA00001947"/>
    </source>
</evidence>
<reference evidence="9" key="3">
    <citation type="submission" date="2025-08" db="UniProtKB">
        <authorList>
            <consortium name="RefSeq"/>
        </authorList>
    </citation>
    <scope>IDENTIFICATION</scope>
    <source>
        <strain evidence="9">CBS 342.82</strain>
    </source>
</reference>
<proteinExistence type="inferred from homology"/>
<sequence>MHIQALASVVALVSTLCSARQFVEQRPLNAIDRSVSANKLSLTHDLIGFHKGLVEIESITGNEQAVGEWLAASLQSQGYTVQKQYLSKDPVRFNVLAWPGSQRDVKVLLSSHIDTVPPFIPYKFEKFADNNTISGRGSVDAKGSVAAQVIAVNNLLAASKINADDVAVLYVIGEETGGDGMKAANSLGLRPHSIIFGEPTERKLVSGHKGVMHVTIHAKGRAAHSGYPWLGRSANEVLVAALAPIRTLGDDLPQSDKYGKTTLNIGKISGGVAGNVVAESALAEIVVRIAAGTPKEVLASITKTVHRAVRPFLSGPEGCDESREHLRPEDVVEIAASDSAYGPVDLEHDVPGFDVIPVNYGTDVPNWKVSREGQRRYLYGPGTIFVAHSDHEALTEKELFDSVEGYERILLFALENEAN</sequence>
<dbReference type="SUPFAM" id="SSF55031">
    <property type="entry name" value="Bacterial exopeptidase dimerisation domain"/>
    <property type="match status" value="1"/>
</dbReference>
<organism evidence="9">
    <name type="scientific">Dissoconium aciculare CBS 342.82</name>
    <dbReference type="NCBI Taxonomy" id="1314786"/>
    <lineage>
        <taxon>Eukaryota</taxon>
        <taxon>Fungi</taxon>
        <taxon>Dikarya</taxon>
        <taxon>Ascomycota</taxon>
        <taxon>Pezizomycotina</taxon>
        <taxon>Dothideomycetes</taxon>
        <taxon>Dothideomycetidae</taxon>
        <taxon>Mycosphaerellales</taxon>
        <taxon>Dissoconiaceae</taxon>
        <taxon>Dissoconium</taxon>
    </lineage>
</organism>
<evidence type="ECO:0000256" key="2">
    <source>
        <dbReference type="ARBA" id="ARBA00006247"/>
    </source>
</evidence>
<feature type="domain" description="Peptidase M20 dimerisation" evidence="7">
    <location>
        <begin position="207"/>
        <end position="305"/>
    </location>
</feature>
<evidence type="ECO:0000256" key="4">
    <source>
        <dbReference type="ARBA" id="ARBA00022801"/>
    </source>
</evidence>
<evidence type="ECO:0000256" key="3">
    <source>
        <dbReference type="ARBA" id="ARBA00022723"/>
    </source>
</evidence>
<name>A0A6J3M8I4_9PEZI</name>
<dbReference type="GO" id="GO:0016787">
    <property type="term" value="F:hydrolase activity"/>
    <property type="evidence" value="ECO:0007669"/>
    <property type="project" value="UniProtKB-KW"/>
</dbReference>
<dbReference type="Pfam" id="PF07687">
    <property type="entry name" value="M20_dimer"/>
    <property type="match status" value="1"/>
</dbReference>
<evidence type="ECO:0000259" key="7">
    <source>
        <dbReference type="Pfam" id="PF07687"/>
    </source>
</evidence>
<feature type="signal peptide" evidence="6">
    <location>
        <begin position="1"/>
        <end position="19"/>
    </location>
</feature>
<reference evidence="9" key="1">
    <citation type="submission" date="2020-01" db="EMBL/GenBank/DDBJ databases">
        <authorList>
            <consortium name="DOE Joint Genome Institute"/>
            <person name="Haridas S."/>
            <person name="Albert R."/>
            <person name="Binder M."/>
            <person name="Bloem J."/>
            <person name="Labutti K."/>
            <person name="Salamov A."/>
            <person name="Andreopoulos B."/>
            <person name="Baker S.E."/>
            <person name="Barry K."/>
            <person name="Bills G."/>
            <person name="Bluhm B.H."/>
            <person name="Cannon C."/>
            <person name="Castanera R."/>
            <person name="Culley D.E."/>
            <person name="Daum C."/>
            <person name="Ezra D."/>
            <person name="Gonzalez J.B."/>
            <person name="Henrissat B."/>
            <person name="Kuo A."/>
            <person name="Liang C."/>
            <person name="Lipzen A."/>
            <person name="Lutzoni F."/>
            <person name="Magnuson J."/>
            <person name="Mondo S."/>
            <person name="Nolan M."/>
            <person name="Ohm R."/>
            <person name="Pangilinan J."/>
            <person name="Park H.-J."/>
            <person name="Ramirez L."/>
            <person name="Alfaro M."/>
            <person name="Sun H."/>
            <person name="Tritt A."/>
            <person name="Yoshinaga Y."/>
            <person name="Zwiers L.-H."/>
            <person name="Turgeon B.G."/>
            <person name="Goodwin S.B."/>
            <person name="Spatafora J.W."/>
            <person name="Crous P.W."/>
            <person name="Grigoriev I.V."/>
        </authorList>
    </citation>
    <scope>NUCLEOTIDE SEQUENCE</scope>
    <source>
        <strain evidence="9">CBS 342.82</strain>
    </source>
</reference>